<name>A0AAW1ES44_ZOAVI</name>
<accession>A0AAW1ES44</accession>
<dbReference type="Proteomes" id="UP001488805">
    <property type="component" value="Unassembled WGS sequence"/>
</dbReference>
<evidence type="ECO:0000313" key="2">
    <source>
        <dbReference type="Proteomes" id="UP001488805"/>
    </source>
</evidence>
<dbReference type="EMBL" id="JBCEZU010000156">
    <property type="protein sequence ID" value="KAK9524094.1"/>
    <property type="molecule type" value="Genomic_DNA"/>
</dbReference>
<reference evidence="1 2" key="1">
    <citation type="journal article" date="2024" name="Genome Biol. Evol.">
        <title>Chromosome-level genome assembly of the viviparous eelpout Zoarces viviparus.</title>
        <authorList>
            <person name="Fuhrmann N."/>
            <person name="Brasseur M.V."/>
            <person name="Bakowski C.E."/>
            <person name="Podsiadlowski L."/>
            <person name="Prost S."/>
            <person name="Krehenwinkel H."/>
            <person name="Mayer C."/>
        </authorList>
    </citation>
    <scope>NUCLEOTIDE SEQUENCE [LARGE SCALE GENOMIC DNA]</scope>
    <source>
        <strain evidence="1">NO-MEL_2022_Ind0_liver</strain>
    </source>
</reference>
<evidence type="ECO:0008006" key="3">
    <source>
        <dbReference type="Google" id="ProtNLM"/>
    </source>
</evidence>
<sequence>MQMCMQMCAAQAVVSAECADGGACCHGDGGSFVHPCLVRLLLVCVFREPTVLSDSCHASPAHYTPTDHLIVT</sequence>
<comment type="caution">
    <text evidence="1">The sequence shown here is derived from an EMBL/GenBank/DDBJ whole genome shotgun (WGS) entry which is preliminary data.</text>
</comment>
<organism evidence="1 2">
    <name type="scientific">Zoarces viviparus</name>
    <name type="common">Viviparous eelpout</name>
    <name type="synonym">Blennius viviparus</name>
    <dbReference type="NCBI Taxonomy" id="48416"/>
    <lineage>
        <taxon>Eukaryota</taxon>
        <taxon>Metazoa</taxon>
        <taxon>Chordata</taxon>
        <taxon>Craniata</taxon>
        <taxon>Vertebrata</taxon>
        <taxon>Euteleostomi</taxon>
        <taxon>Actinopterygii</taxon>
        <taxon>Neopterygii</taxon>
        <taxon>Teleostei</taxon>
        <taxon>Neoteleostei</taxon>
        <taxon>Acanthomorphata</taxon>
        <taxon>Eupercaria</taxon>
        <taxon>Perciformes</taxon>
        <taxon>Cottioidei</taxon>
        <taxon>Zoarcales</taxon>
        <taxon>Zoarcidae</taxon>
        <taxon>Zoarcinae</taxon>
        <taxon>Zoarces</taxon>
    </lineage>
</organism>
<protein>
    <recommendedName>
        <fullName evidence="3">Secreted protein</fullName>
    </recommendedName>
</protein>
<evidence type="ECO:0000313" key="1">
    <source>
        <dbReference type="EMBL" id="KAK9524094.1"/>
    </source>
</evidence>
<proteinExistence type="predicted"/>
<gene>
    <name evidence="1" type="ORF">VZT92_017961</name>
</gene>
<keyword evidence="2" id="KW-1185">Reference proteome</keyword>
<dbReference type="AlphaFoldDB" id="A0AAW1ES44"/>